<dbReference type="STRING" id="1206085.SAMN05443575_3337"/>
<dbReference type="EMBL" id="FQVU01000004">
    <property type="protein sequence ID" value="SHH10665.1"/>
    <property type="molecule type" value="Genomic_DNA"/>
</dbReference>
<sequence length="129" mass="13795">MHRNARHALALVAAGLCAGVATAVPADAAGTFYSVSTSWGTAGWNPTTNQLRVTDQACDGFAVYARWDWGGRSDTPVKLWDHNCYKTDGPITATLQVPSGVKSINIQLCKYYKSKADLCPTQASESVVT</sequence>
<feature type="chain" id="PRO_5039728982" description="Secreted protein" evidence="1">
    <location>
        <begin position="24"/>
        <end position="129"/>
    </location>
</feature>
<feature type="signal peptide" evidence="1">
    <location>
        <begin position="1"/>
        <end position="23"/>
    </location>
</feature>
<dbReference type="RefSeq" id="WP_073391519.1">
    <property type="nucleotide sequence ID" value="NZ_FQVU01000004.1"/>
</dbReference>
<keyword evidence="3" id="KW-1185">Reference proteome</keyword>
<accession>A0A1M5Q992</accession>
<keyword evidence="1" id="KW-0732">Signal</keyword>
<protein>
    <recommendedName>
        <fullName evidence="4">Secreted protein</fullName>
    </recommendedName>
</protein>
<evidence type="ECO:0000256" key="1">
    <source>
        <dbReference type="SAM" id="SignalP"/>
    </source>
</evidence>
<dbReference type="AlphaFoldDB" id="A0A1M5Q992"/>
<reference evidence="2 3" key="1">
    <citation type="submission" date="2016-11" db="EMBL/GenBank/DDBJ databases">
        <authorList>
            <person name="Jaros S."/>
            <person name="Januszkiewicz K."/>
            <person name="Wedrychowicz H."/>
        </authorList>
    </citation>
    <scope>NUCLEOTIDE SEQUENCE [LARGE SCALE GENOMIC DNA]</scope>
    <source>
        <strain evidence="2 3">DSM 45627</strain>
    </source>
</reference>
<proteinExistence type="predicted"/>
<evidence type="ECO:0000313" key="3">
    <source>
        <dbReference type="Proteomes" id="UP000186132"/>
    </source>
</evidence>
<organism evidence="2 3">
    <name type="scientific">Jatrophihabitans endophyticus</name>
    <dbReference type="NCBI Taxonomy" id="1206085"/>
    <lineage>
        <taxon>Bacteria</taxon>
        <taxon>Bacillati</taxon>
        <taxon>Actinomycetota</taxon>
        <taxon>Actinomycetes</taxon>
        <taxon>Jatrophihabitantales</taxon>
        <taxon>Jatrophihabitantaceae</taxon>
        <taxon>Jatrophihabitans</taxon>
    </lineage>
</organism>
<dbReference type="Proteomes" id="UP000186132">
    <property type="component" value="Unassembled WGS sequence"/>
</dbReference>
<evidence type="ECO:0000313" key="2">
    <source>
        <dbReference type="EMBL" id="SHH10665.1"/>
    </source>
</evidence>
<name>A0A1M5Q992_9ACTN</name>
<evidence type="ECO:0008006" key="4">
    <source>
        <dbReference type="Google" id="ProtNLM"/>
    </source>
</evidence>
<gene>
    <name evidence="2" type="ORF">SAMN05443575_3337</name>
</gene>